<dbReference type="AlphaFoldDB" id="A0AA89C1P9"/>
<proteinExistence type="predicted"/>
<evidence type="ECO:0000256" key="5">
    <source>
        <dbReference type="SAM" id="SignalP"/>
    </source>
</evidence>
<dbReference type="GO" id="GO:0006979">
    <property type="term" value="P:response to oxidative stress"/>
    <property type="evidence" value="ECO:0007669"/>
    <property type="project" value="InterPro"/>
</dbReference>
<dbReference type="InterPro" id="IPR019791">
    <property type="entry name" value="Haem_peroxidase_animal"/>
</dbReference>
<dbReference type="Pfam" id="PF03098">
    <property type="entry name" value="An_peroxidase"/>
    <property type="match status" value="2"/>
</dbReference>
<protein>
    <recommendedName>
        <fullName evidence="8">Peroxidase</fullName>
    </recommendedName>
</protein>
<evidence type="ECO:0000256" key="2">
    <source>
        <dbReference type="ARBA" id="ARBA00022525"/>
    </source>
</evidence>
<evidence type="ECO:0008006" key="8">
    <source>
        <dbReference type="Google" id="ProtNLM"/>
    </source>
</evidence>
<keyword evidence="7" id="KW-1185">Reference proteome</keyword>
<keyword evidence="4" id="KW-0349">Heme</keyword>
<dbReference type="PROSITE" id="PS50292">
    <property type="entry name" value="PEROXIDASE_3"/>
    <property type="match status" value="1"/>
</dbReference>
<dbReference type="GO" id="GO:0005576">
    <property type="term" value="C:extracellular region"/>
    <property type="evidence" value="ECO:0007669"/>
    <property type="project" value="UniProtKB-SubCell"/>
</dbReference>
<reference evidence="6" key="1">
    <citation type="submission" date="2019-08" db="EMBL/GenBank/DDBJ databases">
        <title>The improved chromosome-level genome for the pearl oyster Pinctada fucata martensii using PacBio sequencing and Hi-C.</title>
        <authorList>
            <person name="Zheng Z."/>
        </authorList>
    </citation>
    <scope>NUCLEOTIDE SEQUENCE</scope>
    <source>
        <strain evidence="6">ZZ-2019</strain>
        <tissue evidence="6">Adductor muscle</tissue>
    </source>
</reference>
<dbReference type="InterPro" id="IPR010255">
    <property type="entry name" value="Haem_peroxidase_sf"/>
</dbReference>
<dbReference type="Gene3D" id="1.10.640.10">
    <property type="entry name" value="Haem peroxidase domain superfamily, animal type"/>
    <property type="match status" value="1"/>
</dbReference>
<dbReference type="InterPro" id="IPR037120">
    <property type="entry name" value="Haem_peroxidase_sf_animal"/>
</dbReference>
<comment type="caution">
    <text evidence="6">The sequence shown here is derived from an EMBL/GenBank/DDBJ whole genome shotgun (WGS) entry which is preliminary data.</text>
</comment>
<feature type="signal peptide" evidence="5">
    <location>
        <begin position="1"/>
        <end position="19"/>
    </location>
</feature>
<dbReference type="Proteomes" id="UP001186944">
    <property type="component" value="Unassembled WGS sequence"/>
</dbReference>
<dbReference type="SUPFAM" id="SSF48113">
    <property type="entry name" value="Heme-dependent peroxidases"/>
    <property type="match status" value="1"/>
</dbReference>
<keyword evidence="4" id="KW-0479">Metal-binding</keyword>
<keyword evidence="2" id="KW-0964">Secreted</keyword>
<keyword evidence="3" id="KW-0325">Glycoprotein</keyword>
<dbReference type="EMBL" id="VSWD01000008">
    <property type="protein sequence ID" value="KAK3095733.1"/>
    <property type="molecule type" value="Genomic_DNA"/>
</dbReference>
<evidence type="ECO:0000313" key="7">
    <source>
        <dbReference type="Proteomes" id="UP001186944"/>
    </source>
</evidence>
<keyword evidence="4" id="KW-0408">Iron</keyword>
<evidence type="ECO:0000313" key="6">
    <source>
        <dbReference type="EMBL" id="KAK3095733.1"/>
    </source>
</evidence>
<dbReference type="PRINTS" id="PR00457">
    <property type="entry name" value="ANPEROXIDASE"/>
</dbReference>
<feature type="binding site" description="axial binding residue" evidence="4">
    <location>
        <position position="414"/>
    </location>
    <ligand>
        <name>heme b</name>
        <dbReference type="ChEBI" id="CHEBI:60344"/>
    </ligand>
    <ligandPart>
        <name>Fe</name>
        <dbReference type="ChEBI" id="CHEBI:18248"/>
    </ligandPart>
</feature>
<evidence type="ECO:0000256" key="4">
    <source>
        <dbReference type="PIRSR" id="PIRSR619791-2"/>
    </source>
</evidence>
<dbReference type="GO" id="GO:0004601">
    <property type="term" value="F:peroxidase activity"/>
    <property type="evidence" value="ECO:0007669"/>
    <property type="project" value="InterPro"/>
</dbReference>
<name>A0AA89C1P9_PINIB</name>
<gene>
    <name evidence="6" type="ORF">FSP39_018238</name>
</gene>
<dbReference type="GO" id="GO:0020037">
    <property type="term" value="F:heme binding"/>
    <property type="evidence" value="ECO:0007669"/>
    <property type="project" value="InterPro"/>
</dbReference>
<feature type="chain" id="PRO_5041709235" description="Peroxidase" evidence="5">
    <location>
        <begin position="20"/>
        <end position="546"/>
    </location>
</feature>
<keyword evidence="5" id="KW-0732">Signal</keyword>
<comment type="subcellular location">
    <subcellularLocation>
        <location evidence="1">Secreted</location>
    </subcellularLocation>
</comment>
<organism evidence="6 7">
    <name type="scientific">Pinctada imbricata</name>
    <name type="common">Atlantic pearl-oyster</name>
    <name type="synonym">Pinctada martensii</name>
    <dbReference type="NCBI Taxonomy" id="66713"/>
    <lineage>
        <taxon>Eukaryota</taxon>
        <taxon>Metazoa</taxon>
        <taxon>Spiralia</taxon>
        <taxon>Lophotrochozoa</taxon>
        <taxon>Mollusca</taxon>
        <taxon>Bivalvia</taxon>
        <taxon>Autobranchia</taxon>
        <taxon>Pteriomorphia</taxon>
        <taxon>Pterioida</taxon>
        <taxon>Pterioidea</taxon>
        <taxon>Pteriidae</taxon>
        <taxon>Pinctada</taxon>
    </lineage>
</organism>
<dbReference type="GO" id="GO:0046872">
    <property type="term" value="F:metal ion binding"/>
    <property type="evidence" value="ECO:0007669"/>
    <property type="project" value="UniProtKB-KW"/>
</dbReference>
<sequence length="546" mass="62217">MRSVSWLLLILSWFAIINGGIGRQKRHISFSGIFQQVKNVIDETNKELAHRKEIDRIMLEQGVDGALGAASSTFASHLTRFLYTKNQEKVDLLSDKAWITVQATKKLISLTGMSLDELKLHPGYLEAWRRQVAQSCPFNVPSCDPTVRFRTPDGSCNNLNDSSVGAAYTRQRRMMDNAYDDGIDLPRKISLTGYPLPSSRLISNMVHKTDGCSLPSEDFTVMTMQFGQFIEHDVISTPLQRDVRSPMNQATSYLDASQVYGVDVDEQLKLRAGVGGLMKITPLGLPPPSDEPICVQENPGDYCMATGDFRVNHVPGLTVMHTLFLRQHNRLATGLHLINAKWDDERVFQETRKIIIAIEQHIVYNHLLPTILNNEYMTKYGLWSERNGHSMSYESDEDVSIMMGFSGAAMRFPHTRIPDVQSRVNFNYKRRQDAPIFSTFDKPKFVLENYGRAMDDFARWLVSFPAMKDDRFVVDGVRDHLFRDERGESFDLIALNIQRAREQGIPPYNHWRRLCGFQPARFFTVGPGGFTDIPVDVVKKYAMLYK</sequence>
<dbReference type="PANTHER" id="PTHR11475:SF4">
    <property type="entry name" value="CHORION PEROXIDASE"/>
    <property type="match status" value="1"/>
</dbReference>
<dbReference type="PANTHER" id="PTHR11475">
    <property type="entry name" value="OXIDASE/PEROXIDASE"/>
    <property type="match status" value="1"/>
</dbReference>
<accession>A0AA89C1P9</accession>
<evidence type="ECO:0000256" key="3">
    <source>
        <dbReference type="ARBA" id="ARBA00023180"/>
    </source>
</evidence>
<evidence type="ECO:0000256" key="1">
    <source>
        <dbReference type="ARBA" id="ARBA00004613"/>
    </source>
</evidence>